<keyword evidence="1 7" id="KW-0678">Repressor</keyword>
<feature type="region of interest" description="Disordered" evidence="8">
    <location>
        <begin position="1"/>
        <end position="23"/>
    </location>
</feature>
<dbReference type="AlphaFoldDB" id="A0A482T9S1"/>
<keyword evidence="2 7" id="KW-0547">Nucleotide-binding</keyword>
<dbReference type="PANTHER" id="PTHR30455:SF2">
    <property type="entry name" value="TRANSCRIPTIONAL REPRESSOR NRDR"/>
    <property type="match status" value="1"/>
</dbReference>
<comment type="caution">
    <text evidence="10">The sequence shown here is derived from an EMBL/GenBank/DDBJ whole genome shotgun (WGS) entry which is preliminary data.</text>
</comment>
<keyword evidence="5 7" id="KW-0238">DNA-binding</keyword>
<feature type="domain" description="ATP-cone" evidence="9">
    <location>
        <begin position="49"/>
        <end position="139"/>
    </location>
</feature>
<sequence>MDCPDCGHDRTSVVDTRTGEDGATVRRRRECKRCSFRFTTYERPEWETLQVKKRDGRIEPFDREKLRGGIERAVEKRPVDDDAVESLIEDVERELAGRETRIVSSSLVGELASERLRELDSVAYIRFVSVYKAFSDPEEFLDELDTILDDRLDETVDGSGPTDNDFPDG</sequence>
<feature type="zinc finger region" evidence="7">
    <location>
        <begin position="3"/>
        <end position="34"/>
    </location>
</feature>
<comment type="similarity">
    <text evidence="7">Belongs to the NrdR family.</text>
</comment>
<evidence type="ECO:0000256" key="3">
    <source>
        <dbReference type="ARBA" id="ARBA00022840"/>
    </source>
</evidence>
<keyword evidence="7" id="KW-0479">Metal-binding</keyword>
<accession>A0A482T9S1</accession>
<dbReference type="GO" id="GO:0003677">
    <property type="term" value="F:DNA binding"/>
    <property type="evidence" value="ECO:0007669"/>
    <property type="project" value="UniProtKB-KW"/>
</dbReference>
<keyword evidence="3 7" id="KW-0067">ATP-binding</keyword>
<dbReference type="Pfam" id="PF03477">
    <property type="entry name" value="ATP-cone"/>
    <property type="match status" value="1"/>
</dbReference>
<dbReference type="InterPro" id="IPR005144">
    <property type="entry name" value="ATP-cone_dom"/>
</dbReference>
<dbReference type="HAMAP" id="MF_00440">
    <property type="entry name" value="NrdR"/>
    <property type="match status" value="1"/>
</dbReference>
<evidence type="ECO:0000313" key="10">
    <source>
        <dbReference type="EMBL" id="RYJ08709.1"/>
    </source>
</evidence>
<dbReference type="GO" id="GO:0045892">
    <property type="term" value="P:negative regulation of DNA-templated transcription"/>
    <property type="evidence" value="ECO:0007669"/>
    <property type="project" value="UniProtKB-UniRule"/>
</dbReference>
<dbReference type="Pfam" id="PF22811">
    <property type="entry name" value="Zn_ribbon_NrdR"/>
    <property type="match status" value="1"/>
</dbReference>
<proteinExistence type="inferred from homology"/>
<dbReference type="Proteomes" id="UP000294028">
    <property type="component" value="Unassembled WGS sequence"/>
</dbReference>
<dbReference type="InterPro" id="IPR055173">
    <property type="entry name" value="NrdR-like_N"/>
</dbReference>
<comment type="cofactor">
    <cofactor evidence="7">
        <name>Zn(2+)</name>
        <dbReference type="ChEBI" id="CHEBI:29105"/>
    </cofactor>
    <text evidence="7">Binds 1 zinc ion.</text>
</comment>
<evidence type="ECO:0000256" key="2">
    <source>
        <dbReference type="ARBA" id="ARBA00022741"/>
    </source>
</evidence>
<evidence type="ECO:0000256" key="4">
    <source>
        <dbReference type="ARBA" id="ARBA00023015"/>
    </source>
</evidence>
<keyword evidence="6 7" id="KW-0804">Transcription</keyword>
<dbReference type="InterPro" id="IPR003796">
    <property type="entry name" value="RNR_NrdR-like"/>
</dbReference>
<evidence type="ECO:0000256" key="8">
    <source>
        <dbReference type="SAM" id="MobiDB-lite"/>
    </source>
</evidence>
<dbReference type="GO" id="GO:0005524">
    <property type="term" value="F:ATP binding"/>
    <property type="evidence" value="ECO:0007669"/>
    <property type="project" value="UniProtKB-UniRule"/>
</dbReference>
<evidence type="ECO:0000259" key="9">
    <source>
        <dbReference type="PROSITE" id="PS51161"/>
    </source>
</evidence>
<dbReference type="PROSITE" id="PS51161">
    <property type="entry name" value="ATP_CONE"/>
    <property type="match status" value="1"/>
</dbReference>
<dbReference type="RefSeq" id="WP_129786680.1">
    <property type="nucleotide sequence ID" value="NZ_RZHH01000003.1"/>
</dbReference>
<comment type="function">
    <text evidence="7">Negatively regulates transcription of bacterial ribonucleotide reductase nrd genes and operons by binding to NrdR-boxes.</text>
</comment>
<evidence type="ECO:0000256" key="6">
    <source>
        <dbReference type="ARBA" id="ARBA00023163"/>
    </source>
</evidence>
<evidence type="ECO:0000256" key="5">
    <source>
        <dbReference type="ARBA" id="ARBA00023125"/>
    </source>
</evidence>
<keyword evidence="7" id="KW-0863">Zinc-finger</keyword>
<evidence type="ECO:0000256" key="1">
    <source>
        <dbReference type="ARBA" id="ARBA00022491"/>
    </source>
</evidence>
<evidence type="ECO:0000313" key="11">
    <source>
        <dbReference type="Proteomes" id="UP000294028"/>
    </source>
</evidence>
<dbReference type="GO" id="GO:0008270">
    <property type="term" value="F:zinc ion binding"/>
    <property type="evidence" value="ECO:0007669"/>
    <property type="project" value="UniProtKB-UniRule"/>
</dbReference>
<gene>
    <name evidence="7 10" type="primary">nrdR</name>
    <name evidence="10" type="ORF">ELS19_16540</name>
</gene>
<reference evidence="10 11" key="1">
    <citation type="submission" date="2018-12" db="EMBL/GenBank/DDBJ databases">
        <title>Genome analysis provides insights into bioremediation potentialities of Halogeometricum borinquense strain N11.</title>
        <authorList>
            <person name="Najjari A."/>
            <person name="Youssef N."/>
            <person name="Fhoula I."/>
            <person name="Ben Dhia O."/>
            <person name="Mahjoubi M."/>
            <person name="Ouzari H.I."/>
            <person name="Cherif A."/>
        </authorList>
    </citation>
    <scope>NUCLEOTIDE SEQUENCE [LARGE SCALE GENOMIC DNA]</scope>
    <source>
        <strain evidence="10 11">N11</strain>
    </source>
</reference>
<keyword evidence="4 7" id="KW-0805">Transcription regulation</keyword>
<protein>
    <recommendedName>
        <fullName evidence="7">Transcriptional repressor NrdR</fullName>
    </recommendedName>
</protein>
<dbReference type="NCBIfam" id="TIGR00244">
    <property type="entry name" value="transcriptional regulator NrdR"/>
    <property type="match status" value="1"/>
</dbReference>
<dbReference type="PANTHER" id="PTHR30455">
    <property type="entry name" value="TRANSCRIPTIONAL REPRESSOR NRDR"/>
    <property type="match status" value="1"/>
</dbReference>
<dbReference type="EMBL" id="RZHH01000003">
    <property type="protein sequence ID" value="RYJ08709.1"/>
    <property type="molecule type" value="Genomic_DNA"/>
</dbReference>
<organism evidence="10 11">
    <name type="scientific">Halogeometricum borinquense</name>
    <dbReference type="NCBI Taxonomy" id="60847"/>
    <lineage>
        <taxon>Archaea</taxon>
        <taxon>Methanobacteriati</taxon>
        <taxon>Methanobacteriota</taxon>
        <taxon>Stenosarchaea group</taxon>
        <taxon>Halobacteria</taxon>
        <taxon>Halobacteriales</taxon>
        <taxon>Haloferacaceae</taxon>
        <taxon>Halogeometricum</taxon>
    </lineage>
</organism>
<keyword evidence="7" id="KW-0862">Zinc</keyword>
<name>A0A482T9S1_9EURY</name>
<evidence type="ECO:0000256" key="7">
    <source>
        <dbReference type="HAMAP-Rule" id="MF_00440"/>
    </source>
</evidence>